<evidence type="ECO:0000256" key="1">
    <source>
        <dbReference type="SAM" id="Phobius"/>
    </source>
</evidence>
<dbReference type="Proteomes" id="UP000319809">
    <property type="component" value="Chromosome"/>
</dbReference>
<keyword evidence="1" id="KW-0472">Membrane</keyword>
<dbReference type="AlphaFoldDB" id="A0A4Y5YFA7"/>
<organism evidence="2 3">
    <name type="scientific">Shewanella polaris</name>
    <dbReference type="NCBI Taxonomy" id="2588449"/>
    <lineage>
        <taxon>Bacteria</taxon>
        <taxon>Pseudomonadati</taxon>
        <taxon>Pseudomonadota</taxon>
        <taxon>Gammaproteobacteria</taxon>
        <taxon>Alteromonadales</taxon>
        <taxon>Shewanellaceae</taxon>
        <taxon>Shewanella</taxon>
    </lineage>
</organism>
<reference evidence="2 3" key="1">
    <citation type="submission" date="2019-06" db="EMBL/GenBank/DDBJ databases">
        <title>The genome of Shewanella sp. SM1901.</title>
        <authorList>
            <person name="Cha Q."/>
        </authorList>
    </citation>
    <scope>NUCLEOTIDE SEQUENCE [LARGE SCALE GENOMIC DNA]</scope>
    <source>
        <strain evidence="2 3">SM1901</strain>
    </source>
</reference>
<dbReference type="KEGG" id="spol:FH971_10090"/>
<feature type="transmembrane region" description="Helical" evidence="1">
    <location>
        <begin position="115"/>
        <end position="132"/>
    </location>
</feature>
<keyword evidence="1" id="KW-1133">Transmembrane helix</keyword>
<dbReference type="EMBL" id="CP041036">
    <property type="protein sequence ID" value="QDE31297.1"/>
    <property type="molecule type" value="Genomic_DNA"/>
</dbReference>
<proteinExistence type="predicted"/>
<dbReference type="RefSeq" id="WP_140234214.1">
    <property type="nucleotide sequence ID" value="NZ_CP041036.1"/>
</dbReference>
<feature type="transmembrane region" description="Helical" evidence="1">
    <location>
        <begin position="58"/>
        <end position="79"/>
    </location>
</feature>
<feature type="transmembrane region" description="Helical" evidence="1">
    <location>
        <begin position="163"/>
        <end position="180"/>
    </location>
</feature>
<evidence type="ECO:0000313" key="3">
    <source>
        <dbReference type="Proteomes" id="UP000319809"/>
    </source>
</evidence>
<name>A0A4Y5YFA7_9GAMM</name>
<gene>
    <name evidence="2" type="ORF">FH971_10090</name>
</gene>
<keyword evidence="3" id="KW-1185">Reference proteome</keyword>
<protein>
    <submittedName>
        <fullName evidence="2">Uncharacterized protein</fullName>
    </submittedName>
</protein>
<keyword evidence="1" id="KW-0812">Transmembrane</keyword>
<sequence length="197" mass="21831">MSLKDKAFDLANEAKRTAGQLTHDLQQSQAFEQAKSSLSNTKERALAVDPAGIKLMNFFAVFCLAFMLLSTFFPLMNMMGSSVPLSDITPTWLYLVTIIALLSHLFGVKQSISRGLLLLLLLSITYTVYQQIADIFQTAQMFGGARTKDIIRVAAEGLKYADIGFYLFLVSLVLVVIATIKPGYKTNHALWAQLVQK</sequence>
<evidence type="ECO:0000313" key="2">
    <source>
        <dbReference type="EMBL" id="QDE31297.1"/>
    </source>
</evidence>
<feature type="transmembrane region" description="Helical" evidence="1">
    <location>
        <begin position="91"/>
        <end position="108"/>
    </location>
</feature>
<accession>A0A4Y5YFA7</accession>